<feature type="domain" description="2Fe-2S ferredoxin-type" evidence="9">
    <location>
        <begin position="14"/>
        <end position="103"/>
    </location>
</feature>
<evidence type="ECO:0000256" key="6">
    <source>
        <dbReference type="ARBA" id="ARBA00023004"/>
    </source>
</evidence>
<dbReference type="InterPro" id="IPR001041">
    <property type="entry name" value="2Fe-2S_ferredoxin-type"/>
</dbReference>
<name>A0A318SNJ9_9BURK</name>
<dbReference type="Gene3D" id="3.10.20.30">
    <property type="match status" value="1"/>
</dbReference>
<dbReference type="GO" id="GO:0046872">
    <property type="term" value="F:metal ion binding"/>
    <property type="evidence" value="ECO:0007669"/>
    <property type="project" value="UniProtKB-KW"/>
</dbReference>
<dbReference type="Proteomes" id="UP000247540">
    <property type="component" value="Unassembled WGS sequence"/>
</dbReference>
<comment type="similarity">
    <text evidence="1">Belongs to the 2Fe2S plant-type ferredoxin family.</text>
</comment>
<keyword evidence="4" id="KW-0479">Metal-binding</keyword>
<protein>
    <submittedName>
        <fullName evidence="10">Ferredoxin</fullName>
    </submittedName>
</protein>
<dbReference type="RefSeq" id="WP_110464766.1">
    <property type="nucleotide sequence ID" value="NZ_JAMOFZ010000004.1"/>
</dbReference>
<evidence type="ECO:0000256" key="5">
    <source>
        <dbReference type="ARBA" id="ARBA00022982"/>
    </source>
</evidence>
<evidence type="ECO:0000256" key="7">
    <source>
        <dbReference type="ARBA" id="ARBA00023014"/>
    </source>
</evidence>
<evidence type="ECO:0000256" key="1">
    <source>
        <dbReference type="ARBA" id="ARBA00007874"/>
    </source>
</evidence>
<evidence type="ECO:0000259" key="9">
    <source>
        <dbReference type="PROSITE" id="PS51085"/>
    </source>
</evidence>
<accession>A0A318SNJ9</accession>
<dbReference type="CDD" id="cd00207">
    <property type="entry name" value="fer2"/>
    <property type="match status" value="1"/>
</dbReference>
<evidence type="ECO:0000256" key="4">
    <source>
        <dbReference type="ARBA" id="ARBA00022723"/>
    </source>
</evidence>
<dbReference type="Pfam" id="PF00111">
    <property type="entry name" value="Fer2"/>
    <property type="match status" value="1"/>
</dbReference>
<dbReference type="PROSITE" id="PS51085">
    <property type="entry name" value="2FE2S_FER_2"/>
    <property type="match status" value="1"/>
</dbReference>
<dbReference type="PANTHER" id="PTHR43112">
    <property type="entry name" value="FERREDOXIN"/>
    <property type="match status" value="1"/>
</dbReference>
<keyword evidence="11" id="KW-1185">Reference proteome</keyword>
<dbReference type="AlphaFoldDB" id="A0A318SNJ9"/>
<organism evidence="10 11">
    <name type="scientific">Xylophilus ampelinus</name>
    <dbReference type="NCBI Taxonomy" id="54067"/>
    <lineage>
        <taxon>Bacteria</taxon>
        <taxon>Pseudomonadati</taxon>
        <taxon>Pseudomonadota</taxon>
        <taxon>Betaproteobacteria</taxon>
        <taxon>Burkholderiales</taxon>
        <taxon>Xylophilus</taxon>
    </lineage>
</organism>
<evidence type="ECO:0000256" key="3">
    <source>
        <dbReference type="ARBA" id="ARBA00022714"/>
    </source>
</evidence>
<dbReference type="InterPro" id="IPR036010">
    <property type="entry name" value="2Fe-2S_ferredoxin-like_sf"/>
</dbReference>
<keyword evidence="5" id="KW-0249">Electron transport</keyword>
<dbReference type="PANTHER" id="PTHR43112:SF3">
    <property type="entry name" value="FERREDOXIN-2, CHLOROPLASTIC"/>
    <property type="match status" value="1"/>
</dbReference>
<comment type="cofactor">
    <cofactor evidence="8">
        <name>[2Fe-2S] cluster</name>
        <dbReference type="ChEBI" id="CHEBI:190135"/>
    </cofactor>
</comment>
<dbReference type="OrthoDB" id="9806195at2"/>
<keyword evidence="3" id="KW-0001">2Fe-2S</keyword>
<keyword evidence="6" id="KW-0408">Iron</keyword>
<evidence type="ECO:0000256" key="2">
    <source>
        <dbReference type="ARBA" id="ARBA00022448"/>
    </source>
</evidence>
<dbReference type="InterPro" id="IPR012675">
    <property type="entry name" value="Beta-grasp_dom_sf"/>
</dbReference>
<proteinExistence type="inferred from homology"/>
<dbReference type="GO" id="GO:0051537">
    <property type="term" value="F:2 iron, 2 sulfur cluster binding"/>
    <property type="evidence" value="ECO:0007669"/>
    <property type="project" value="UniProtKB-KW"/>
</dbReference>
<evidence type="ECO:0000313" key="10">
    <source>
        <dbReference type="EMBL" id="PYE78812.1"/>
    </source>
</evidence>
<reference evidence="10 11" key="1">
    <citation type="submission" date="2018-06" db="EMBL/GenBank/DDBJ databases">
        <title>Genomic Encyclopedia of Type Strains, Phase III (KMG-III): the genomes of soil and plant-associated and newly described type strains.</title>
        <authorList>
            <person name="Whitman W."/>
        </authorList>
    </citation>
    <scope>NUCLEOTIDE SEQUENCE [LARGE SCALE GENOMIC DNA]</scope>
    <source>
        <strain evidence="10 11">CECT 7646</strain>
    </source>
</reference>
<comment type="caution">
    <text evidence="10">The sequence shown here is derived from an EMBL/GenBank/DDBJ whole genome shotgun (WGS) entry which is preliminary data.</text>
</comment>
<dbReference type="EMBL" id="QJTC01000004">
    <property type="protein sequence ID" value="PYE78812.1"/>
    <property type="molecule type" value="Genomic_DNA"/>
</dbReference>
<sequence>MPGSSVVEPDDRVFALRLDPQGWTVEAPAALTLAEAAAFAGIELPTSCRNGTCRACLCRMPQGSVRYAIPWPGVSLDEKREGWVLPCVAYPAADVVLTVPRARRVPPPDDNTR</sequence>
<keyword evidence="2" id="KW-0813">Transport</keyword>
<dbReference type="SUPFAM" id="SSF54292">
    <property type="entry name" value="2Fe-2S ferredoxin-like"/>
    <property type="match status" value="1"/>
</dbReference>
<keyword evidence="7" id="KW-0411">Iron-sulfur</keyword>
<gene>
    <name evidence="10" type="ORF">DFQ15_1044</name>
</gene>
<evidence type="ECO:0000313" key="11">
    <source>
        <dbReference type="Proteomes" id="UP000247540"/>
    </source>
</evidence>
<evidence type="ECO:0000256" key="8">
    <source>
        <dbReference type="ARBA" id="ARBA00034078"/>
    </source>
</evidence>